<dbReference type="Proteomes" id="UP001221898">
    <property type="component" value="Unassembled WGS sequence"/>
</dbReference>
<protein>
    <submittedName>
        <fullName evidence="2">Uncharacterized protein</fullName>
    </submittedName>
</protein>
<gene>
    <name evidence="2" type="ORF">AAFF_G00229830</name>
</gene>
<accession>A0AAD7SWT8</accession>
<proteinExistence type="predicted"/>
<evidence type="ECO:0000313" key="3">
    <source>
        <dbReference type="Proteomes" id="UP001221898"/>
    </source>
</evidence>
<dbReference type="EMBL" id="JAINUG010000030">
    <property type="protein sequence ID" value="KAJ8409582.1"/>
    <property type="molecule type" value="Genomic_DNA"/>
</dbReference>
<sequence>MEPYTGFEWCCGKEMSHSHLYPLRARQGYLAHPFPTPRARISHRSHQEERTWPCLPPRLLNERASKHVSNADRHPTDGFCEKEPGFNWHGGLRYPSLSGANSSQAGRSGIDGFRES</sequence>
<organism evidence="2 3">
    <name type="scientific">Aldrovandia affinis</name>
    <dbReference type="NCBI Taxonomy" id="143900"/>
    <lineage>
        <taxon>Eukaryota</taxon>
        <taxon>Metazoa</taxon>
        <taxon>Chordata</taxon>
        <taxon>Craniata</taxon>
        <taxon>Vertebrata</taxon>
        <taxon>Euteleostomi</taxon>
        <taxon>Actinopterygii</taxon>
        <taxon>Neopterygii</taxon>
        <taxon>Teleostei</taxon>
        <taxon>Notacanthiformes</taxon>
        <taxon>Halosauridae</taxon>
        <taxon>Aldrovandia</taxon>
    </lineage>
</organism>
<evidence type="ECO:0000256" key="1">
    <source>
        <dbReference type="SAM" id="MobiDB-lite"/>
    </source>
</evidence>
<reference evidence="2" key="1">
    <citation type="journal article" date="2023" name="Science">
        <title>Genome structures resolve the early diversification of teleost fishes.</title>
        <authorList>
            <person name="Parey E."/>
            <person name="Louis A."/>
            <person name="Montfort J."/>
            <person name="Bouchez O."/>
            <person name="Roques C."/>
            <person name="Iampietro C."/>
            <person name="Lluch J."/>
            <person name="Castinel A."/>
            <person name="Donnadieu C."/>
            <person name="Desvignes T."/>
            <person name="Floi Bucao C."/>
            <person name="Jouanno E."/>
            <person name="Wen M."/>
            <person name="Mejri S."/>
            <person name="Dirks R."/>
            <person name="Jansen H."/>
            <person name="Henkel C."/>
            <person name="Chen W.J."/>
            <person name="Zahm M."/>
            <person name="Cabau C."/>
            <person name="Klopp C."/>
            <person name="Thompson A.W."/>
            <person name="Robinson-Rechavi M."/>
            <person name="Braasch I."/>
            <person name="Lecointre G."/>
            <person name="Bobe J."/>
            <person name="Postlethwait J.H."/>
            <person name="Berthelot C."/>
            <person name="Roest Crollius H."/>
            <person name="Guiguen Y."/>
        </authorList>
    </citation>
    <scope>NUCLEOTIDE SEQUENCE</scope>
    <source>
        <strain evidence="2">NC1722</strain>
    </source>
</reference>
<evidence type="ECO:0000313" key="2">
    <source>
        <dbReference type="EMBL" id="KAJ8409582.1"/>
    </source>
</evidence>
<comment type="caution">
    <text evidence="2">The sequence shown here is derived from an EMBL/GenBank/DDBJ whole genome shotgun (WGS) entry which is preliminary data.</text>
</comment>
<name>A0AAD7SWT8_9TELE</name>
<feature type="region of interest" description="Disordered" evidence="1">
    <location>
        <begin position="94"/>
        <end position="116"/>
    </location>
</feature>
<dbReference type="AlphaFoldDB" id="A0AAD7SWT8"/>
<keyword evidence="3" id="KW-1185">Reference proteome</keyword>